<keyword evidence="6 7" id="KW-0472">Membrane</keyword>
<evidence type="ECO:0000256" key="5">
    <source>
        <dbReference type="ARBA" id="ARBA00022989"/>
    </source>
</evidence>
<keyword evidence="12" id="KW-1185">Reference proteome</keyword>
<evidence type="ECO:0000256" key="7">
    <source>
        <dbReference type="SAM" id="Phobius"/>
    </source>
</evidence>
<evidence type="ECO:0000313" key="12">
    <source>
        <dbReference type="Proteomes" id="UP000255421"/>
    </source>
</evidence>
<comment type="subcellular location">
    <subcellularLocation>
        <location evidence="1">Cell inner membrane</location>
        <topology evidence="1">Multi-pass membrane protein</topology>
    </subcellularLocation>
</comment>
<feature type="domain" description="TRAP C4-dicarboxylate transport system permease DctM subunit" evidence="8">
    <location>
        <begin position="11"/>
        <end position="420"/>
    </location>
</feature>
<feature type="transmembrane region" description="Helical" evidence="7">
    <location>
        <begin position="218"/>
        <end position="240"/>
    </location>
</feature>
<dbReference type="InterPro" id="IPR004681">
    <property type="entry name" value="TRAP_DctM"/>
</dbReference>
<reference evidence="10" key="1">
    <citation type="submission" date="2016-10" db="EMBL/GenBank/DDBJ databases">
        <authorList>
            <person name="de Groot N.N."/>
        </authorList>
    </citation>
    <scope>NUCLEOTIDE SEQUENCE [LARGE SCALE GENOMIC DNA]</scope>
    <source>
        <strain evidence="10">CGMCC 1.12397</strain>
    </source>
</reference>
<feature type="transmembrane region" description="Helical" evidence="7">
    <location>
        <begin position="404"/>
        <end position="425"/>
    </location>
</feature>
<keyword evidence="4 7" id="KW-0812">Transmembrane</keyword>
<reference evidence="11" key="2">
    <citation type="submission" date="2016-10" db="EMBL/GenBank/DDBJ databases">
        <authorList>
            <person name="Varghese N."/>
            <person name="Submissions S."/>
        </authorList>
    </citation>
    <scope>NUCLEOTIDE SEQUENCE [LARGE SCALE GENOMIC DNA]</scope>
    <source>
        <strain evidence="11">CGMCC 1.12397</strain>
    </source>
</reference>
<dbReference type="NCBIfam" id="TIGR00786">
    <property type="entry name" value="dctM"/>
    <property type="match status" value="1"/>
</dbReference>
<feature type="transmembrane region" description="Helical" evidence="7">
    <location>
        <begin position="6"/>
        <end position="35"/>
    </location>
</feature>
<dbReference type="GO" id="GO:0022857">
    <property type="term" value="F:transmembrane transporter activity"/>
    <property type="evidence" value="ECO:0007669"/>
    <property type="project" value="TreeGrafter"/>
</dbReference>
<dbReference type="AlphaFoldDB" id="A0A1H1FD72"/>
<dbReference type="Proteomes" id="UP000199289">
    <property type="component" value="Unassembled WGS sequence"/>
</dbReference>
<dbReference type="InterPro" id="IPR010656">
    <property type="entry name" value="DctM"/>
</dbReference>
<keyword evidence="3" id="KW-0997">Cell inner membrane</keyword>
<evidence type="ECO:0000256" key="3">
    <source>
        <dbReference type="ARBA" id="ARBA00022519"/>
    </source>
</evidence>
<evidence type="ECO:0000256" key="4">
    <source>
        <dbReference type="ARBA" id="ARBA00022692"/>
    </source>
</evidence>
<evidence type="ECO:0000256" key="1">
    <source>
        <dbReference type="ARBA" id="ARBA00004429"/>
    </source>
</evidence>
<evidence type="ECO:0000313" key="9">
    <source>
        <dbReference type="EMBL" id="RDI70156.1"/>
    </source>
</evidence>
<dbReference type="RefSeq" id="WP_092538664.1">
    <property type="nucleotide sequence ID" value="NZ_FNKQ01000004.1"/>
</dbReference>
<reference evidence="9 12" key="3">
    <citation type="submission" date="2018-07" db="EMBL/GenBank/DDBJ databases">
        <title>Genome sequence of extremly halophilic archaeon Halopelagius longus strain BC12-B1.</title>
        <authorList>
            <person name="Zhang X."/>
        </authorList>
    </citation>
    <scope>NUCLEOTIDE SEQUENCE [LARGE SCALE GENOMIC DNA]</scope>
    <source>
        <strain evidence="9 12">BC12-B1</strain>
    </source>
</reference>
<name>A0A1H1FD72_9EURY</name>
<gene>
    <name evidence="9" type="ORF">DWB78_16180</name>
    <name evidence="10" type="ORF">SAMN05216278_3149</name>
</gene>
<dbReference type="PANTHER" id="PTHR33362">
    <property type="entry name" value="SIALIC ACID TRAP TRANSPORTER PERMEASE PROTEIN SIAT-RELATED"/>
    <property type="match status" value="1"/>
</dbReference>
<dbReference type="EMBL" id="FNKQ01000004">
    <property type="protein sequence ID" value="SDQ98935.1"/>
    <property type="molecule type" value="Genomic_DNA"/>
</dbReference>
<feature type="transmembrane region" description="Helical" evidence="7">
    <location>
        <begin position="246"/>
        <end position="264"/>
    </location>
</feature>
<dbReference type="Proteomes" id="UP000255421">
    <property type="component" value="Unassembled WGS sequence"/>
</dbReference>
<evidence type="ECO:0000259" key="8">
    <source>
        <dbReference type="Pfam" id="PF06808"/>
    </source>
</evidence>
<dbReference type="EMBL" id="QQST01000002">
    <property type="protein sequence ID" value="RDI70156.1"/>
    <property type="molecule type" value="Genomic_DNA"/>
</dbReference>
<protein>
    <submittedName>
        <fullName evidence="9">TRAP transporter large permease</fullName>
    </submittedName>
    <submittedName>
        <fullName evidence="10">TRAP transporter, DctM subunit</fullName>
    </submittedName>
</protein>
<feature type="transmembrane region" description="Helical" evidence="7">
    <location>
        <begin position="103"/>
        <end position="128"/>
    </location>
</feature>
<accession>A0A1H1FD72</accession>
<organism evidence="10 11">
    <name type="scientific">Halopelagius longus</name>
    <dbReference type="NCBI Taxonomy" id="1236180"/>
    <lineage>
        <taxon>Archaea</taxon>
        <taxon>Methanobacteriati</taxon>
        <taxon>Methanobacteriota</taxon>
        <taxon>Stenosarchaea group</taxon>
        <taxon>Halobacteria</taxon>
        <taxon>Halobacteriales</taxon>
        <taxon>Haloferacaceae</taxon>
    </lineage>
</organism>
<feature type="transmembrane region" description="Helical" evidence="7">
    <location>
        <begin position="317"/>
        <end position="348"/>
    </location>
</feature>
<evidence type="ECO:0000256" key="6">
    <source>
        <dbReference type="ARBA" id="ARBA00023136"/>
    </source>
</evidence>
<keyword evidence="2" id="KW-1003">Cell membrane</keyword>
<feature type="transmembrane region" description="Helical" evidence="7">
    <location>
        <begin position="173"/>
        <end position="198"/>
    </location>
</feature>
<feature type="transmembrane region" description="Helical" evidence="7">
    <location>
        <begin position="276"/>
        <end position="297"/>
    </location>
</feature>
<evidence type="ECO:0000313" key="11">
    <source>
        <dbReference type="Proteomes" id="UP000199289"/>
    </source>
</evidence>
<evidence type="ECO:0000256" key="2">
    <source>
        <dbReference type="ARBA" id="ARBA00022475"/>
    </source>
</evidence>
<dbReference type="Pfam" id="PF06808">
    <property type="entry name" value="DctM"/>
    <property type="match status" value="1"/>
</dbReference>
<dbReference type="PIRSF" id="PIRSF006066">
    <property type="entry name" value="HI0050"/>
    <property type="match status" value="1"/>
</dbReference>
<dbReference type="OrthoDB" id="200143at2157"/>
<proteinExistence type="predicted"/>
<feature type="transmembrane region" description="Helical" evidence="7">
    <location>
        <begin position="140"/>
        <end position="167"/>
    </location>
</feature>
<dbReference type="GO" id="GO:0005886">
    <property type="term" value="C:plasma membrane"/>
    <property type="evidence" value="ECO:0007669"/>
    <property type="project" value="UniProtKB-SubCell"/>
</dbReference>
<feature type="transmembrane region" description="Helical" evidence="7">
    <location>
        <begin position="360"/>
        <end position="384"/>
    </location>
</feature>
<evidence type="ECO:0000313" key="10">
    <source>
        <dbReference type="EMBL" id="SDQ98935.1"/>
    </source>
</evidence>
<sequence>MGDVGLLVLFVGVLLALYLFEVPVVYALGLTSLILMWTTSIPFEPLLVAQTMVSGSNSFVLLAIPLFLQTGLLMNALGLTDVIFDFATAIVGPIRGGLAHVNIVASIIFSGMTGTAAADAAGLGAIEYRAMRDEGYEEGFSVAVTGSSSIIGPIIPPSVPLIIYGVIAQVSIGTLFIAGLVPGLIMGLGLMILCTFYANKHGYGRGDWWSLDRIGRTFLRALPALGTPILIIGGILGGLFTATEAGAIALFYTILIGTLFYDALTLEELIESFEDGMTRTASLTFIVAAASLYGFLIRRAQLPELLAEAVTTVSTDPVVVLLLIAGVLFIVGLMLETIAAITILTPVFLPVIEQTAISPIHFGVIMIITLMIGLLTPPFGVILFVLNAVTGVSLERITRNMVPFYVPLLVALVLAIVFPEVVMWLPRTMGLA</sequence>
<dbReference type="PANTHER" id="PTHR33362:SF3">
    <property type="entry name" value="SIALIC ACID TRAP TRANSPORTER PERMEASE PROTEIN SIAT"/>
    <property type="match status" value="1"/>
</dbReference>
<keyword evidence="5 7" id="KW-1133">Transmembrane helix</keyword>